<proteinExistence type="predicted"/>
<keyword evidence="1" id="KW-0812">Transmembrane</keyword>
<feature type="transmembrane region" description="Helical" evidence="1">
    <location>
        <begin position="12"/>
        <end position="36"/>
    </location>
</feature>
<reference evidence="2 3" key="1">
    <citation type="submission" date="2024-08" db="EMBL/GenBank/DDBJ databases">
        <authorList>
            <person name="Lu H."/>
        </authorList>
    </citation>
    <scope>NUCLEOTIDE SEQUENCE [LARGE SCALE GENOMIC DNA]</scope>
    <source>
        <strain evidence="2 3">LYH14W</strain>
    </source>
</reference>
<keyword evidence="1" id="KW-0472">Membrane</keyword>
<dbReference type="Proteomes" id="UP001606210">
    <property type="component" value="Unassembled WGS sequence"/>
</dbReference>
<dbReference type="RefSeq" id="WP_394477980.1">
    <property type="nucleotide sequence ID" value="NZ_JBIGHV010000003.1"/>
</dbReference>
<accession>A0ABW7F1Q5</accession>
<evidence type="ECO:0000313" key="3">
    <source>
        <dbReference type="Proteomes" id="UP001606210"/>
    </source>
</evidence>
<dbReference type="EMBL" id="JBIGHV010000003">
    <property type="protein sequence ID" value="MFG6430029.1"/>
    <property type="molecule type" value="Genomic_DNA"/>
</dbReference>
<keyword evidence="3" id="KW-1185">Reference proteome</keyword>
<comment type="caution">
    <text evidence="2">The sequence shown here is derived from an EMBL/GenBank/DDBJ whole genome shotgun (WGS) entry which is preliminary data.</text>
</comment>
<gene>
    <name evidence="2" type="ORF">ACG00Y_08915</name>
</gene>
<organism evidence="2 3">
    <name type="scientific">Pelomonas parva</name>
    <dbReference type="NCBI Taxonomy" id="3299032"/>
    <lineage>
        <taxon>Bacteria</taxon>
        <taxon>Pseudomonadati</taxon>
        <taxon>Pseudomonadota</taxon>
        <taxon>Betaproteobacteria</taxon>
        <taxon>Burkholderiales</taxon>
        <taxon>Sphaerotilaceae</taxon>
        <taxon>Roseateles</taxon>
    </lineage>
</organism>
<sequence>MSSRLDQIERGLALLALTVGVLGFGAVGLCGGYFTAWTVPAMFQPGGAGTIALLLLSVPCLMGGLFMVRICVEKIRQLLRKPPVGEEAS</sequence>
<feature type="transmembrane region" description="Helical" evidence="1">
    <location>
        <begin position="48"/>
        <end position="72"/>
    </location>
</feature>
<protein>
    <submittedName>
        <fullName evidence="2">Uncharacterized protein</fullName>
    </submittedName>
</protein>
<evidence type="ECO:0000256" key="1">
    <source>
        <dbReference type="SAM" id="Phobius"/>
    </source>
</evidence>
<keyword evidence="1" id="KW-1133">Transmembrane helix</keyword>
<name>A0ABW7F1Q5_9BURK</name>
<evidence type="ECO:0000313" key="2">
    <source>
        <dbReference type="EMBL" id="MFG6430029.1"/>
    </source>
</evidence>